<reference evidence="2" key="1">
    <citation type="submission" date="2020-11" db="EMBL/GenBank/DDBJ databases">
        <authorList>
            <person name="Tran Van P."/>
        </authorList>
    </citation>
    <scope>NUCLEOTIDE SEQUENCE</scope>
</reference>
<dbReference type="AlphaFoldDB" id="A0A7R9PJM9"/>
<evidence type="ECO:0000256" key="1">
    <source>
        <dbReference type="SAM" id="MobiDB-lite"/>
    </source>
</evidence>
<feature type="region of interest" description="Disordered" evidence="1">
    <location>
        <begin position="22"/>
        <end position="44"/>
    </location>
</feature>
<sequence length="94" mass="10580">MHKVESVQLFCWTCEHETSISKPLSKDTGLSSFPARSSLTSSNNRIEQDSWGAKDWVFDLINFQLGSIPDTPICPPPFGEESCGYPWPGRKFID</sequence>
<organism evidence="2">
    <name type="scientific">Timema genevievae</name>
    <name type="common">Walking stick</name>
    <dbReference type="NCBI Taxonomy" id="629358"/>
    <lineage>
        <taxon>Eukaryota</taxon>
        <taxon>Metazoa</taxon>
        <taxon>Ecdysozoa</taxon>
        <taxon>Arthropoda</taxon>
        <taxon>Hexapoda</taxon>
        <taxon>Insecta</taxon>
        <taxon>Pterygota</taxon>
        <taxon>Neoptera</taxon>
        <taxon>Polyneoptera</taxon>
        <taxon>Phasmatodea</taxon>
        <taxon>Timematodea</taxon>
        <taxon>Timematoidea</taxon>
        <taxon>Timematidae</taxon>
        <taxon>Timema</taxon>
    </lineage>
</organism>
<dbReference type="EMBL" id="OE839952">
    <property type="protein sequence ID" value="CAD7589068.1"/>
    <property type="molecule type" value="Genomic_DNA"/>
</dbReference>
<name>A0A7R9PJM9_TIMGE</name>
<proteinExistence type="predicted"/>
<protein>
    <submittedName>
        <fullName evidence="2">Uncharacterized protein</fullName>
    </submittedName>
</protein>
<accession>A0A7R9PJM9</accession>
<feature type="compositionally biased region" description="Polar residues" evidence="1">
    <location>
        <begin position="28"/>
        <end position="44"/>
    </location>
</feature>
<gene>
    <name evidence="2" type="ORF">TGEB3V08_LOCUS3065</name>
</gene>
<evidence type="ECO:0000313" key="2">
    <source>
        <dbReference type="EMBL" id="CAD7589068.1"/>
    </source>
</evidence>